<keyword evidence="5" id="KW-0812">Transmembrane</keyword>
<dbReference type="Gene3D" id="1.10.630.10">
    <property type="entry name" value="Cytochrome P450"/>
    <property type="match status" value="1"/>
</dbReference>
<organism evidence="6 7">
    <name type="scientific">Delitschia confertaspora ATCC 74209</name>
    <dbReference type="NCBI Taxonomy" id="1513339"/>
    <lineage>
        <taxon>Eukaryota</taxon>
        <taxon>Fungi</taxon>
        <taxon>Dikarya</taxon>
        <taxon>Ascomycota</taxon>
        <taxon>Pezizomycotina</taxon>
        <taxon>Dothideomycetes</taxon>
        <taxon>Pleosporomycetidae</taxon>
        <taxon>Pleosporales</taxon>
        <taxon>Delitschiaceae</taxon>
        <taxon>Delitschia</taxon>
    </lineage>
</organism>
<dbReference type="SUPFAM" id="SSF48264">
    <property type="entry name" value="Cytochrome P450"/>
    <property type="match status" value="1"/>
</dbReference>
<evidence type="ECO:0000256" key="2">
    <source>
        <dbReference type="ARBA" id="ARBA00022723"/>
    </source>
</evidence>
<dbReference type="OrthoDB" id="1103324at2759"/>
<keyword evidence="5" id="KW-1133">Transmembrane helix</keyword>
<dbReference type="Pfam" id="PF00067">
    <property type="entry name" value="p450"/>
    <property type="match status" value="2"/>
</dbReference>
<evidence type="ECO:0000313" key="6">
    <source>
        <dbReference type="EMBL" id="KAF2198478.1"/>
    </source>
</evidence>
<reference evidence="6" key="1">
    <citation type="journal article" date="2020" name="Stud. Mycol.">
        <title>101 Dothideomycetes genomes: a test case for predicting lifestyles and emergence of pathogens.</title>
        <authorList>
            <person name="Haridas S."/>
            <person name="Albert R."/>
            <person name="Binder M."/>
            <person name="Bloem J."/>
            <person name="Labutti K."/>
            <person name="Salamov A."/>
            <person name="Andreopoulos B."/>
            <person name="Baker S."/>
            <person name="Barry K."/>
            <person name="Bills G."/>
            <person name="Bluhm B."/>
            <person name="Cannon C."/>
            <person name="Castanera R."/>
            <person name="Culley D."/>
            <person name="Daum C."/>
            <person name="Ezra D."/>
            <person name="Gonzalez J."/>
            <person name="Henrissat B."/>
            <person name="Kuo A."/>
            <person name="Liang C."/>
            <person name="Lipzen A."/>
            <person name="Lutzoni F."/>
            <person name="Magnuson J."/>
            <person name="Mondo S."/>
            <person name="Nolan M."/>
            <person name="Ohm R."/>
            <person name="Pangilinan J."/>
            <person name="Park H.-J."/>
            <person name="Ramirez L."/>
            <person name="Alfaro M."/>
            <person name="Sun H."/>
            <person name="Tritt A."/>
            <person name="Yoshinaga Y."/>
            <person name="Zwiers L.-H."/>
            <person name="Turgeon B."/>
            <person name="Goodwin S."/>
            <person name="Spatafora J."/>
            <person name="Crous P."/>
            <person name="Grigoriev I."/>
        </authorList>
    </citation>
    <scope>NUCLEOTIDE SEQUENCE</scope>
    <source>
        <strain evidence="6">ATCC 74209</strain>
    </source>
</reference>
<accession>A0A9P4JL45</accession>
<dbReference type="InterPro" id="IPR001128">
    <property type="entry name" value="Cyt_P450"/>
</dbReference>
<feature type="transmembrane region" description="Helical" evidence="5">
    <location>
        <begin position="25"/>
        <end position="46"/>
    </location>
</feature>
<dbReference type="InterPro" id="IPR050364">
    <property type="entry name" value="Cytochrome_P450_fung"/>
</dbReference>
<keyword evidence="5" id="KW-0472">Membrane</keyword>
<evidence type="ECO:0000256" key="3">
    <source>
        <dbReference type="ARBA" id="ARBA00023002"/>
    </source>
</evidence>
<evidence type="ECO:0000256" key="5">
    <source>
        <dbReference type="SAM" id="Phobius"/>
    </source>
</evidence>
<keyword evidence="3" id="KW-0560">Oxidoreductase</keyword>
<dbReference type="GO" id="GO:0016705">
    <property type="term" value="F:oxidoreductase activity, acting on paired donors, with incorporation or reduction of molecular oxygen"/>
    <property type="evidence" value="ECO:0007669"/>
    <property type="project" value="InterPro"/>
</dbReference>
<dbReference type="AlphaFoldDB" id="A0A9P4JL45"/>
<dbReference type="PANTHER" id="PTHR46300:SF12">
    <property type="entry name" value="P450, PUTATIVE (EUROFUNG)-RELATED"/>
    <property type="match status" value="1"/>
</dbReference>
<dbReference type="GO" id="GO:0004497">
    <property type="term" value="F:monooxygenase activity"/>
    <property type="evidence" value="ECO:0007669"/>
    <property type="project" value="InterPro"/>
</dbReference>
<dbReference type="EMBL" id="ML994141">
    <property type="protein sequence ID" value="KAF2198478.1"/>
    <property type="molecule type" value="Genomic_DNA"/>
</dbReference>
<keyword evidence="4" id="KW-0408">Iron</keyword>
<protein>
    <submittedName>
        <fullName evidence="6">Cytochrome P450</fullName>
    </submittedName>
</protein>
<sequence length="474" mass="54558">MASPIPPFYCFGASDGNDPVCIGKAGVVTVVLGGIVLLWLFWDWAATVRFNRKYNMPVRVPGLPIVGNTLQLPLQHQGPVAAELAKKYGEMFTMKIGGLDWVFLNSSRVVTALLERRSAIYCSRPPFPMTQEIMSRNGRMVLMPHSDLWRSQRKQMHQILSTRQLEAFRFARNMESKHLLYEYLHKPESWYAANGRYSNSVIMSIVFGRRSDLNNPQLRDVQMTMEMFITSVQPGANIVDWRVRGNRMFEETKRVYARELDSLKEKIAAGTQKPCFASDLVETKEVKTWGEVPTLFMLGTLMEAAAVAYPDWVARARKELDAVCGHNAERLSGFDDRSQLPYITPVIKEIFRWRPVLTEIFEGYRFPAGTVFVWNAWSIALDEREYKQPELFMPEQFLNEDLEKPLKGHWCFGAGRRVRVGWQVGDSNGHPVDTMNIPQMDWKNPPFKVDIKPRSQKHAELVERKGYKPVHTMY</sequence>
<dbReference type="GO" id="GO:0005506">
    <property type="term" value="F:iron ion binding"/>
    <property type="evidence" value="ECO:0007669"/>
    <property type="project" value="InterPro"/>
</dbReference>
<proteinExistence type="inferred from homology"/>
<dbReference type="InterPro" id="IPR036396">
    <property type="entry name" value="Cyt_P450_sf"/>
</dbReference>
<dbReference type="GO" id="GO:0020037">
    <property type="term" value="F:heme binding"/>
    <property type="evidence" value="ECO:0007669"/>
    <property type="project" value="InterPro"/>
</dbReference>
<evidence type="ECO:0000256" key="4">
    <source>
        <dbReference type="ARBA" id="ARBA00023004"/>
    </source>
</evidence>
<dbReference type="PRINTS" id="PR00463">
    <property type="entry name" value="EP450I"/>
</dbReference>
<dbReference type="InterPro" id="IPR002401">
    <property type="entry name" value="Cyt_P450_E_grp-I"/>
</dbReference>
<comment type="caution">
    <text evidence="6">The sequence shown here is derived from an EMBL/GenBank/DDBJ whole genome shotgun (WGS) entry which is preliminary data.</text>
</comment>
<evidence type="ECO:0000256" key="1">
    <source>
        <dbReference type="ARBA" id="ARBA00010617"/>
    </source>
</evidence>
<dbReference type="PANTHER" id="PTHR46300">
    <property type="entry name" value="P450, PUTATIVE (EUROFUNG)-RELATED-RELATED"/>
    <property type="match status" value="1"/>
</dbReference>
<comment type="similarity">
    <text evidence="1">Belongs to the cytochrome P450 family.</text>
</comment>
<keyword evidence="2" id="KW-0479">Metal-binding</keyword>
<dbReference type="Proteomes" id="UP000799536">
    <property type="component" value="Unassembled WGS sequence"/>
</dbReference>
<evidence type="ECO:0000313" key="7">
    <source>
        <dbReference type="Proteomes" id="UP000799536"/>
    </source>
</evidence>
<keyword evidence="7" id="KW-1185">Reference proteome</keyword>
<name>A0A9P4JL45_9PLEO</name>
<gene>
    <name evidence="6" type="ORF">GQ43DRAFT_457816</name>
</gene>